<dbReference type="InterPro" id="IPR050816">
    <property type="entry name" value="Flavin-dep_Halogenase_NPB"/>
</dbReference>
<dbReference type="Gene3D" id="3.50.50.60">
    <property type="entry name" value="FAD/NAD(P)-binding domain"/>
    <property type="match status" value="1"/>
</dbReference>
<reference evidence="1 2" key="1">
    <citation type="submission" date="2019-01" db="EMBL/GenBank/DDBJ databases">
        <title>Mucilaginibacter antarcticum sp. nov., isolated from antarctic soil.</title>
        <authorList>
            <person name="Yan Y.-Q."/>
            <person name="Du Z.-J."/>
        </authorList>
    </citation>
    <scope>NUCLEOTIDE SEQUENCE [LARGE SCALE GENOMIC DNA]</scope>
    <source>
        <strain evidence="1 2">F01003</strain>
    </source>
</reference>
<dbReference type="PRINTS" id="PR00420">
    <property type="entry name" value="RNGMNOXGNASE"/>
</dbReference>
<dbReference type="AlphaFoldDB" id="A0A444MH38"/>
<dbReference type="EMBL" id="SBIW01000031">
    <property type="protein sequence ID" value="RWY45997.1"/>
    <property type="molecule type" value="Genomic_DNA"/>
</dbReference>
<dbReference type="Pfam" id="PF12831">
    <property type="entry name" value="FAD_oxidored"/>
    <property type="match status" value="1"/>
</dbReference>
<dbReference type="InterPro" id="IPR036188">
    <property type="entry name" value="FAD/NAD-bd_sf"/>
</dbReference>
<evidence type="ECO:0000313" key="1">
    <source>
        <dbReference type="EMBL" id="RWY45997.1"/>
    </source>
</evidence>
<comment type="caution">
    <text evidence="1">The sequence shown here is derived from an EMBL/GenBank/DDBJ whole genome shotgun (WGS) entry which is preliminary data.</text>
</comment>
<organism evidence="1 2">
    <name type="scientific">Mucilaginibacter gilvus</name>
    <dbReference type="NCBI Taxonomy" id="2305909"/>
    <lineage>
        <taxon>Bacteria</taxon>
        <taxon>Pseudomonadati</taxon>
        <taxon>Bacteroidota</taxon>
        <taxon>Sphingobacteriia</taxon>
        <taxon>Sphingobacteriales</taxon>
        <taxon>Sphingobacteriaceae</taxon>
        <taxon>Mucilaginibacter</taxon>
    </lineage>
</organism>
<protein>
    <submittedName>
        <fullName evidence="1">FAD-dependent oxidoreductase</fullName>
    </submittedName>
</protein>
<evidence type="ECO:0000313" key="2">
    <source>
        <dbReference type="Proteomes" id="UP000286701"/>
    </source>
</evidence>
<dbReference type="OrthoDB" id="9806565at2"/>
<dbReference type="PANTHER" id="PTHR43747:SF1">
    <property type="entry name" value="SLR1998 PROTEIN"/>
    <property type="match status" value="1"/>
</dbReference>
<dbReference type="SUPFAM" id="SSF51905">
    <property type="entry name" value="FAD/NAD(P)-binding domain"/>
    <property type="match status" value="1"/>
</dbReference>
<sequence>MVAADVIVIGGGPAGVAAAITCVQGGLSVMLLTDQPEIDLADAEMQPPEPLQSLHPGVQTLLKQLQIDGATAFASKGIYTGIKTGANVSPLSTVEGETWEGHHIAPGLFSAYSLLKAKELGVEVRFVSRANEIVCSEDAVTGVVLADGTALNCAYLIDASGRSRFAGRYLKFDEELLSRPLLSWTGIDKDNPCGNPDRELAYFEPNPHGWTWTAYSNKGYYTWTKLADKSNSDAFLKELSASSQAATIKAANMQWRVFRPLACPGLLLAGDAAGILDPAAGQGILSGLMSGIMAGETVLSCITNAQLSNWYLSRYDNWFMDHFNHKKDALTKRYREMGIDVSVQK</sequence>
<dbReference type="PANTHER" id="PTHR43747">
    <property type="entry name" value="FAD-BINDING PROTEIN"/>
    <property type="match status" value="1"/>
</dbReference>
<keyword evidence="2" id="KW-1185">Reference proteome</keyword>
<proteinExistence type="predicted"/>
<gene>
    <name evidence="1" type="ORF">EPL05_23395</name>
</gene>
<accession>A0A444MH38</accession>
<dbReference type="RefSeq" id="WP_128536414.1">
    <property type="nucleotide sequence ID" value="NZ_SBIW01000031.1"/>
</dbReference>
<dbReference type="Proteomes" id="UP000286701">
    <property type="component" value="Unassembled WGS sequence"/>
</dbReference>
<name>A0A444MH38_9SPHI</name>